<feature type="transmembrane region" description="Helical" evidence="2">
    <location>
        <begin position="257"/>
        <end position="281"/>
    </location>
</feature>
<dbReference type="InterPro" id="IPR053018">
    <property type="entry name" value="Elsinochrome_Biosynth-Asso"/>
</dbReference>
<feature type="transmembrane region" description="Helical" evidence="2">
    <location>
        <begin position="113"/>
        <end position="134"/>
    </location>
</feature>
<organism evidence="3 4">
    <name type="scientific">Oculimacula yallundae</name>
    <dbReference type="NCBI Taxonomy" id="86028"/>
    <lineage>
        <taxon>Eukaryota</taxon>
        <taxon>Fungi</taxon>
        <taxon>Dikarya</taxon>
        <taxon>Ascomycota</taxon>
        <taxon>Pezizomycotina</taxon>
        <taxon>Leotiomycetes</taxon>
        <taxon>Helotiales</taxon>
        <taxon>Ploettnerulaceae</taxon>
        <taxon>Oculimacula</taxon>
    </lineage>
</organism>
<sequence length="368" mass="41703">MGTATSVLECSKRYEWLPEINCTSGSVAHGDFGSNPAITGIGTDISFVLTAGLSLLSCGFVQLFCDRLRFHKLRWFLEPLVVSFSDQQIIRGLSMSIATLYTSSACTVDAYRYNILCYLILMTIVSHLSSILVLRSYVNGQKTLSIVRFVLVFTQIFFAGIIFSSRVTDDFPTGVNTNLVLPAVCFQLPNAKPYSGLEEIPGPHHRDVAAFSSYIVLAVFYAINIAFSIAHILTHYFRPGSTWEMRSQEDRAKTGTWFWWLGLMRGLILLGAWGIWVWSVYELYHLREWMNASGWMSAQRLQEDNQWTFGQLLSVFILGAAPLSVLNAWNGFQEKDVQQRMSVKSKSSRIFEDPPEYRSDTEMQNLIR</sequence>
<keyword evidence="4" id="KW-1185">Reference proteome</keyword>
<feature type="transmembrane region" description="Helical" evidence="2">
    <location>
        <begin position="211"/>
        <end position="237"/>
    </location>
</feature>
<reference evidence="3 4" key="1">
    <citation type="journal article" date="2024" name="Commun. Biol.">
        <title>Comparative genomic analysis of thermophilic fungi reveals convergent evolutionary adaptations and gene losses.</title>
        <authorList>
            <person name="Steindorff A.S."/>
            <person name="Aguilar-Pontes M.V."/>
            <person name="Robinson A.J."/>
            <person name="Andreopoulos B."/>
            <person name="LaButti K."/>
            <person name="Kuo A."/>
            <person name="Mondo S."/>
            <person name="Riley R."/>
            <person name="Otillar R."/>
            <person name="Haridas S."/>
            <person name="Lipzen A."/>
            <person name="Grimwood J."/>
            <person name="Schmutz J."/>
            <person name="Clum A."/>
            <person name="Reid I.D."/>
            <person name="Moisan M.C."/>
            <person name="Butler G."/>
            <person name="Nguyen T.T.M."/>
            <person name="Dewar K."/>
            <person name="Conant G."/>
            <person name="Drula E."/>
            <person name="Henrissat B."/>
            <person name="Hansel C."/>
            <person name="Singer S."/>
            <person name="Hutchinson M.I."/>
            <person name="de Vries R.P."/>
            <person name="Natvig D.O."/>
            <person name="Powell A.J."/>
            <person name="Tsang A."/>
            <person name="Grigoriev I.V."/>
        </authorList>
    </citation>
    <scope>NUCLEOTIDE SEQUENCE [LARGE SCALE GENOMIC DNA]</scope>
    <source>
        <strain evidence="3 4">CBS 494.80</strain>
    </source>
</reference>
<feature type="compositionally biased region" description="Basic and acidic residues" evidence="1">
    <location>
        <begin position="349"/>
        <end position="361"/>
    </location>
</feature>
<dbReference type="EMBL" id="JAZHXI010000014">
    <property type="protein sequence ID" value="KAL2064497.1"/>
    <property type="molecule type" value="Genomic_DNA"/>
</dbReference>
<evidence type="ECO:0000313" key="3">
    <source>
        <dbReference type="EMBL" id="KAL2064497.1"/>
    </source>
</evidence>
<name>A0ABR4C459_9HELO</name>
<feature type="region of interest" description="Disordered" evidence="1">
    <location>
        <begin position="345"/>
        <end position="368"/>
    </location>
</feature>
<evidence type="ECO:0000256" key="2">
    <source>
        <dbReference type="SAM" id="Phobius"/>
    </source>
</evidence>
<dbReference type="PANTHER" id="PTHR37577:SF1">
    <property type="entry name" value="INTEGRAL MEMBRANE PROTEIN"/>
    <property type="match status" value="1"/>
</dbReference>
<feature type="transmembrane region" description="Helical" evidence="2">
    <location>
        <begin position="146"/>
        <end position="163"/>
    </location>
</feature>
<comment type="caution">
    <text evidence="3">The sequence shown here is derived from an EMBL/GenBank/DDBJ whole genome shotgun (WGS) entry which is preliminary data.</text>
</comment>
<proteinExistence type="predicted"/>
<feature type="transmembrane region" description="Helical" evidence="2">
    <location>
        <begin position="309"/>
        <end position="332"/>
    </location>
</feature>
<keyword evidence="2" id="KW-0472">Membrane</keyword>
<feature type="transmembrane region" description="Helical" evidence="2">
    <location>
        <begin position="45"/>
        <end position="64"/>
    </location>
</feature>
<accession>A0ABR4C459</accession>
<dbReference type="PANTHER" id="PTHR37577">
    <property type="entry name" value="INTEGRAL MEMBRANE PROTEIN"/>
    <property type="match status" value="1"/>
</dbReference>
<evidence type="ECO:0000256" key="1">
    <source>
        <dbReference type="SAM" id="MobiDB-lite"/>
    </source>
</evidence>
<keyword evidence="2" id="KW-0812">Transmembrane</keyword>
<protein>
    <submittedName>
        <fullName evidence="3">Uncharacterized protein</fullName>
    </submittedName>
</protein>
<dbReference type="Proteomes" id="UP001595075">
    <property type="component" value="Unassembled WGS sequence"/>
</dbReference>
<evidence type="ECO:0000313" key="4">
    <source>
        <dbReference type="Proteomes" id="UP001595075"/>
    </source>
</evidence>
<keyword evidence="2" id="KW-1133">Transmembrane helix</keyword>
<gene>
    <name evidence="3" type="ORF">VTL71DRAFT_4991</name>
</gene>